<dbReference type="AlphaFoldDB" id="A0A1B6PHI7"/>
<keyword evidence="3" id="KW-1185">Reference proteome</keyword>
<reference evidence="2 3" key="1">
    <citation type="journal article" date="2009" name="Nature">
        <title>The Sorghum bicolor genome and the diversification of grasses.</title>
        <authorList>
            <person name="Paterson A.H."/>
            <person name="Bowers J.E."/>
            <person name="Bruggmann R."/>
            <person name="Dubchak I."/>
            <person name="Grimwood J."/>
            <person name="Gundlach H."/>
            <person name="Haberer G."/>
            <person name="Hellsten U."/>
            <person name="Mitros T."/>
            <person name="Poliakov A."/>
            <person name="Schmutz J."/>
            <person name="Spannagl M."/>
            <person name="Tang H."/>
            <person name="Wang X."/>
            <person name="Wicker T."/>
            <person name="Bharti A.K."/>
            <person name="Chapman J."/>
            <person name="Feltus F.A."/>
            <person name="Gowik U."/>
            <person name="Grigoriev I.V."/>
            <person name="Lyons E."/>
            <person name="Maher C.A."/>
            <person name="Martis M."/>
            <person name="Narechania A."/>
            <person name="Otillar R.P."/>
            <person name="Penning B.W."/>
            <person name="Salamov A.A."/>
            <person name="Wang Y."/>
            <person name="Zhang L."/>
            <person name="Carpita N.C."/>
            <person name="Freeling M."/>
            <person name="Gingle A.R."/>
            <person name="Hash C.T."/>
            <person name="Keller B."/>
            <person name="Klein P."/>
            <person name="Kresovich S."/>
            <person name="McCann M.C."/>
            <person name="Ming R."/>
            <person name="Peterson D.G."/>
            <person name="Mehboob-ur-Rahman"/>
            <person name="Ware D."/>
            <person name="Westhoff P."/>
            <person name="Mayer K.F."/>
            <person name="Messing J."/>
            <person name="Rokhsar D.S."/>
        </authorList>
    </citation>
    <scope>NUCLEOTIDE SEQUENCE [LARGE SCALE GENOMIC DNA]</scope>
    <source>
        <strain evidence="3">cv. BTx623</strain>
    </source>
</reference>
<feature type="compositionally biased region" description="Basic residues" evidence="1">
    <location>
        <begin position="82"/>
        <end position="92"/>
    </location>
</feature>
<sequence length="137" mass="14657">MRGVAALEGSIYGEAGPDGLQAETEARDDAKEEEEAKARDTARDGDARTRPKERLQWDARNEARPPPAPAAAAVVSSMRSSGARRGRKRRPSARAGAGPRESATPAARLVDAVMVAHRVADIEHLDGVLAELRHHGH</sequence>
<dbReference type="InParanoid" id="A0A1B6PHI7"/>
<evidence type="ECO:0000256" key="1">
    <source>
        <dbReference type="SAM" id="MobiDB-lite"/>
    </source>
</evidence>
<accession>A0A1B6PHI7</accession>
<dbReference type="Proteomes" id="UP000000768">
    <property type="component" value="Chromosome 7"/>
</dbReference>
<gene>
    <name evidence="2" type="ORF">SORBI_3007G117900</name>
</gene>
<feature type="region of interest" description="Disordered" evidence="1">
    <location>
        <begin position="1"/>
        <end position="106"/>
    </location>
</feature>
<organism evidence="2 3">
    <name type="scientific">Sorghum bicolor</name>
    <name type="common">Sorghum</name>
    <name type="synonym">Sorghum vulgare</name>
    <dbReference type="NCBI Taxonomy" id="4558"/>
    <lineage>
        <taxon>Eukaryota</taxon>
        <taxon>Viridiplantae</taxon>
        <taxon>Streptophyta</taxon>
        <taxon>Embryophyta</taxon>
        <taxon>Tracheophyta</taxon>
        <taxon>Spermatophyta</taxon>
        <taxon>Magnoliopsida</taxon>
        <taxon>Liliopsida</taxon>
        <taxon>Poales</taxon>
        <taxon>Poaceae</taxon>
        <taxon>PACMAD clade</taxon>
        <taxon>Panicoideae</taxon>
        <taxon>Andropogonodae</taxon>
        <taxon>Andropogoneae</taxon>
        <taxon>Sorghinae</taxon>
        <taxon>Sorghum</taxon>
    </lineage>
</organism>
<evidence type="ECO:0000313" key="2">
    <source>
        <dbReference type="EMBL" id="KXG25087.1"/>
    </source>
</evidence>
<evidence type="ECO:0000313" key="3">
    <source>
        <dbReference type="Proteomes" id="UP000000768"/>
    </source>
</evidence>
<name>A0A1B6PHI7_SORBI</name>
<proteinExistence type="predicted"/>
<reference evidence="3" key="2">
    <citation type="journal article" date="2018" name="Plant J.">
        <title>The Sorghum bicolor reference genome: improved assembly, gene annotations, a transcriptome atlas, and signatures of genome organization.</title>
        <authorList>
            <person name="McCormick R.F."/>
            <person name="Truong S.K."/>
            <person name="Sreedasyam A."/>
            <person name="Jenkins J."/>
            <person name="Shu S."/>
            <person name="Sims D."/>
            <person name="Kennedy M."/>
            <person name="Amirebrahimi M."/>
            <person name="Weers B.D."/>
            <person name="McKinley B."/>
            <person name="Mattison A."/>
            <person name="Morishige D.T."/>
            <person name="Grimwood J."/>
            <person name="Schmutz J."/>
            <person name="Mullet J.E."/>
        </authorList>
    </citation>
    <scope>NUCLEOTIDE SEQUENCE [LARGE SCALE GENOMIC DNA]</scope>
    <source>
        <strain evidence="3">cv. BTx623</strain>
    </source>
</reference>
<feature type="compositionally biased region" description="Basic and acidic residues" evidence="1">
    <location>
        <begin position="24"/>
        <end position="63"/>
    </location>
</feature>
<dbReference type="Gramene" id="KXG25087">
    <property type="protein sequence ID" value="KXG25087"/>
    <property type="gene ID" value="SORBI_3007G117900"/>
</dbReference>
<dbReference type="EMBL" id="CM000766">
    <property type="protein sequence ID" value="KXG25087.1"/>
    <property type="molecule type" value="Genomic_DNA"/>
</dbReference>
<feature type="compositionally biased region" description="Low complexity" evidence="1">
    <location>
        <begin position="70"/>
        <end position="81"/>
    </location>
</feature>
<protein>
    <submittedName>
        <fullName evidence="2">Uncharacterized protein</fullName>
    </submittedName>
</protein>